<dbReference type="PANTHER" id="PTHR11726">
    <property type="entry name" value="60S RIBOSOMAL PROTEIN L10"/>
    <property type="match status" value="1"/>
</dbReference>
<evidence type="ECO:0000256" key="3">
    <source>
        <dbReference type="ARBA" id="ARBA00023274"/>
    </source>
</evidence>
<keyword evidence="3" id="KW-0687">Ribonucleoprotein</keyword>
<comment type="caution">
    <text evidence="4">The sequence shown here is derived from an EMBL/GenBank/DDBJ whole genome shotgun (WGS) entry which is preliminary data.</text>
</comment>
<organism evidence="4 5">
    <name type="scientific">Nyctereutes procyonoides</name>
    <name type="common">Raccoon dog</name>
    <name type="synonym">Canis procyonoides</name>
    <dbReference type="NCBI Taxonomy" id="34880"/>
    <lineage>
        <taxon>Eukaryota</taxon>
        <taxon>Metazoa</taxon>
        <taxon>Chordata</taxon>
        <taxon>Craniata</taxon>
        <taxon>Vertebrata</taxon>
        <taxon>Euteleostomi</taxon>
        <taxon>Mammalia</taxon>
        <taxon>Eutheria</taxon>
        <taxon>Laurasiatheria</taxon>
        <taxon>Carnivora</taxon>
        <taxon>Caniformia</taxon>
        <taxon>Canidae</taxon>
        <taxon>Nyctereutes</taxon>
    </lineage>
</organism>
<dbReference type="InterPro" id="IPR036920">
    <property type="entry name" value="Ribosomal_uL16_sf"/>
</dbReference>
<reference evidence="4" key="1">
    <citation type="submission" date="2020-12" db="EMBL/GenBank/DDBJ databases">
        <authorList>
            <consortium name="Molecular Ecology Group"/>
        </authorList>
    </citation>
    <scope>NUCLEOTIDE SEQUENCE</scope>
    <source>
        <strain evidence="4">TBG_1078</strain>
    </source>
</reference>
<dbReference type="GO" id="GO:0006412">
    <property type="term" value="P:translation"/>
    <property type="evidence" value="ECO:0007669"/>
    <property type="project" value="InterPro"/>
</dbReference>
<accession>A0A811Z2Q3</accession>
<dbReference type="FunFam" id="3.90.1170.10:FF:000006">
    <property type="entry name" value="60S ribosomal protein L10"/>
    <property type="match status" value="1"/>
</dbReference>
<dbReference type="GO" id="GO:0015934">
    <property type="term" value="C:large ribosomal subunit"/>
    <property type="evidence" value="ECO:0007669"/>
    <property type="project" value="UniProtKB-ARBA"/>
</dbReference>
<protein>
    <submittedName>
        <fullName evidence="4">(raccoon dog) hypothetical protein</fullName>
    </submittedName>
</protein>
<dbReference type="NCBIfam" id="NF003239">
    <property type="entry name" value="PRK04199.1-4"/>
    <property type="match status" value="1"/>
</dbReference>
<sequence length="277" mass="30682">MGRRPARCYRYCKNKPYPKSRFCRGVPDAKIRIFDLGRKKAKVDEFPLCGHMVSDEYEQLSSEALEAARICANKYMVKSCGKDGFHIRVRLHPFHVIRINKMLSCAGADRSTSPRSGALLSLMRTNLKIWWPKSGSSQMAVGSNTSLIVAPWTNGGLSTHENLAPPEPYSCPPINPASCLSVCASGFMEGGGLFGNHEKTINWPWASKETLGIWPRTPHPPSCLNGTMIWTCLGQKFSSEYLFTSPGCDDSIGIECCFSPVPCPIVMKKGLWPTVNF</sequence>
<dbReference type="Gene3D" id="3.90.1170.10">
    <property type="entry name" value="Ribosomal protein L10e/L16"/>
    <property type="match status" value="1"/>
</dbReference>
<evidence type="ECO:0000313" key="4">
    <source>
        <dbReference type="EMBL" id="CAD7682940.1"/>
    </source>
</evidence>
<dbReference type="InterPro" id="IPR047873">
    <property type="entry name" value="Ribosomal_uL16"/>
</dbReference>
<dbReference type="AlphaFoldDB" id="A0A811Z2Q3"/>
<comment type="similarity">
    <text evidence="1">Belongs to the universal ribosomal protein uL16 family.</text>
</comment>
<evidence type="ECO:0000256" key="1">
    <source>
        <dbReference type="ARBA" id="ARBA00008931"/>
    </source>
</evidence>
<dbReference type="CDD" id="cd01433">
    <property type="entry name" value="Ribosomal_L16_L10e"/>
    <property type="match status" value="1"/>
</dbReference>
<dbReference type="InterPro" id="IPR001197">
    <property type="entry name" value="Ribosomal_uL16_euk_arch"/>
</dbReference>
<dbReference type="EMBL" id="CAJHUB010000754">
    <property type="protein sequence ID" value="CAD7682940.1"/>
    <property type="molecule type" value="Genomic_DNA"/>
</dbReference>
<name>A0A811Z2Q3_NYCPR</name>
<proteinExistence type="inferred from homology"/>
<dbReference type="Proteomes" id="UP000645828">
    <property type="component" value="Unassembled WGS sequence"/>
</dbReference>
<keyword evidence="5" id="KW-1185">Reference proteome</keyword>
<evidence type="ECO:0000256" key="2">
    <source>
        <dbReference type="ARBA" id="ARBA00022980"/>
    </source>
</evidence>
<keyword evidence="2" id="KW-0689">Ribosomal protein</keyword>
<dbReference type="SUPFAM" id="SSF54686">
    <property type="entry name" value="Ribosomal protein L16p/L10e"/>
    <property type="match status" value="1"/>
</dbReference>
<gene>
    <name evidence="4" type="ORF">NYPRO_LOCUS15732</name>
</gene>
<dbReference type="GO" id="GO:0003735">
    <property type="term" value="F:structural constituent of ribosome"/>
    <property type="evidence" value="ECO:0007669"/>
    <property type="project" value="InterPro"/>
</dbReference>
<evidence type="ECO:0000313" key="5">
    <source>
        <dbReference type="Proteomes" id="UP000645828"/>
    </source>
</evidence>
<dbReference type="InterPro" id="IPR016180">
    <property type="entry name" value="Ribosomal_uL16_dom"/>
</dbReference>
<dbReference type="Pfam" id="PF00252">
    <property type="entry name" value="Ribosomal_L16"/>
    <property type="match status" value="1"/>
</dbReference>